<dbReference type="InterPro" id="IPR000709">
    <property type="entry name" value="Leu_Ile_Val-bd"/>
</dbReference>
<evidence type="ECO:0000256" key="4">
    <source>
        <dbReference type="ARBA" id="ARBA00022970"/>
    </source>
</evidence>
<dbReference type="PANTHER" id="PTHR47151:SF2">
    <property type="entry name" value="AMINO ACID BINDING PROTEIN"/>
    <property type="match status" value="1"/>
</dbReference>
<evidence type="ECO:0000259" key="6">
    <source>
        <dbReference type="Pfam" id="PF13458"/>
    </source>
</evidence>
<dbReference type="Pfam" id="PF13458">
    <property type="entry name" value="Peripla_BP_6"/>
    <property type="match status" value="1"/>
</dbReference>
<gene>
    <name evidence="7" type="ORF">SAMN02745728_01010</name>
</gene>
<dbReference type="OrthoDB" id="5469508at2"/>
<feature type="chain" id="PRO_5013337290" evidence="5">
    <location>
        <begin position="27"/>
        <end position="376"/>
    </location>
</feature>
<dbReference type="InterPro" id="IPR028081">
    <property type="entry name" value="Leu-bd"/>
</dbReference>
<dbReference type="PRINTS" id="PR00337">
    <property type="entry name" value="LEUILEVALBP"/>
</dbReference>
<evidence type="ECO:0000313" key="8">
    <source>
        <dbReference type="Proteomes" id="UP000186469"/>
    </source>
</evidence>
<evidence type="ECO:0000256" key="1">
    <source>
        <dbReference type="ARBA" id="ARBA00010062"/>
    </source>
</evidence>
<comment type="similarity">
    <text evidence="1">Belongs to the leucine-binding protein family.</text>
</comment>
<dbReference type="Proteomes" id="UP000186469">
    <property type="component" value="Unassembled WGS sequence"/>
</dbReference>
<dbReference type="STRING" id="1121455.SAMN02745728_01010"/>
<protein>
    <submittedName>
        <fullName evidence="7">Branched-chain amino acid transport system substrate-binding protein</fullName>
    </submittedName>
</protein>
<proteinExistence type="inferred from homology"/>
<name>A0A1M7SLT9_9BACT</name>
<organism evidence="7 8">
    <name type="scientific">Desulfovibrio litoralis DSM 11393</name>
    <dbReference type="NCBI Taxonomy" id="1121455"/>
    <lineage>
        <taxon>Bacteria</taxon>
        <taxon>Pseudomonadati</taxon>
        <taxon>Thermodesulfobacteriota</taxon>
        <taxon>Desulfovibrionia</taxon>
        <taxon>Desulfovibrionales</taxon>
        <taxon>Desulfovibrionaceae</taxon>
        <taxon>Desulfovibrio</taxon>
    </lineage>
</organism>
<dbReference type="Gene3D" id="3.40.50.2300">
    <property type="match status" value="2"/>
</dbReference>
<dbReference type="SUPFAM" id="SSF53822">
    <property type="entry name" value="Periplasmic binding protein-like I"/>
    <property type="match status" value="1"/>
</dbReference>
<evidence type="ECO:0000256" key="2">
    <source>
        <dbReference type="ARBA" id="ARBA00022448"/>
    </source>
</evidence>
<keyword evidence="3 5" id="KW-0732">Signal</keyword>
<feature type="signal peptide" evidence="5">
    <location>
        <begin position="1"/>
        <end position="26"/>
    </location>
</feature>
<evidence type="ECO:0000256" key="5">
    <source>
        <dbReference type="SAM" id="SignalP"/>
    </source>
</evidence>
<evidence type="ECO:0000256" key="3">
    <source>
        <dbReference type="ARBA" id="ARBA00022729"/>
    </source>
</evidence>
<dbReference type="PANTHER" id="PTHR47151">
    <property type="entry name" value="LEU/ILE/VAL-BINDING ABC TRANSPORTER SUBUNIT"/>
    <property type="match status" value="1"/>
</dbReference>
<dbReference type="EMBL" id="FRDI01000004">
    <property type="protein sequence ID" value="SHN59437.1"/>
    <property type="molecule type" value="Genomic_DNA"/>
</dbReference>
<dbReference type="GO" id="GO:0006865">
    <property type="term" value="P:amino acid transport"/>
    <property type="evidence" value="ECO:0007669"/>
    <property type="project" value="UniProtKB-KW"/>
</dbReference>
<dbReference type="InterPro" id="IPR028082">
    <property type="entry name" value="Peripla_BP_I"/>
</dbReference>
<keyword evidence="4" id="KW-0029">Amino-acid transport</keyword>
<reference evidence="7 8" key="1">
    <citation type="submission" date="2016-12" db="EMBL/GenBank/DDBJ databases">
        <authorList>
            <person name="Song W.-J."/>
            <person name="Kurnit D.M."/>
        </authorList>
    </citation>
    <scope>NUCLEOTIDE SEQUENCE [LARGE SCALE GENOMIC DNA]</scope>
    <source>
        <strain evidence="7 8">DSM 11393</strain>
    </source>
</reference>
<sequence>MNIKTPIKVLSAFILGSTLLSSVAKAEDVIKIGVATSQSGDFAQYGLPSLEAAKIVADELNAKGGILGKKVVIIPGDDQCKPELATNVATKMASEKVNAVIGHICSGATKAALPIYTKEKIIVISSAATSVDLTQSGEYPYFLRTIPPDDLQSKIAVDLVENQLKAKKIAIIHDKGDYGKNYVKFAKDFIEADKKASVVLFEGITPGQVDYSAIIKKVKNSGADALIFGGYHPEASKIVMQMKSKGLDIPFISSESIRTETFIKLAGKNSEGVYAAGTIDNSNLELYKKADADMKRVYNKQPGNFYFEAYAAMLALANAFETAGTTDPDKVLEVLRTKKTATPLGEIIFDQKGDLVGGGFQMYQVKNAKYVPISSK</sequence>
<dbReference type="CDD" id="cd06342">
    <property type="entry name" value="PBP1_ABC_LIVBP-like"/>
    <property type="match status" value="1"/>
</dbReference>
<feature type="domain" description="Leucine-binding protein" evidence="6">
    <location>
        <begin position="30"/>
        <end position="367"/>
    </location>
</feature>
<dbReference type="AlphaFoldDB" id="A0A1M7SLT9"/>
<keyword evidence="2" id="KW-0813">Transport</keyword>
<evidence type="ECO:0000313" key="7">
    <source>
        <dbReference type="EMBL" id="SHN59437.1"/>
    </source>
</evidence>
<keyword evidence="8" id="KW-1185">Reference proteome</keyword>
<accession>A0A1M7SLT9</accession>
<dbReference type="RefSeq" id="WP_072696710.1">
    <property type="nucleotide sequence ID" value="NZ_FRDI01000004.1"/>
</dbReference>